<keyword evidence="13" id="KW-0238">DNA-binding</keyword>
<evidence type="ECO:0000256" key="15">
    <source>
        <dbReference type="ARBA" id="ARBA00046863"/>
    </source>
</evidence>
<evidence type="ECO:0000256" key="1">
    <source>
        <dbReference type="ARBA" id="ARBA00004147"/>
    </source>
</evidence>
<comment type="similarity">
    <text evidence="3">Belongs to the circoviridae capsid protein family.</text>
</comment>
<proteinExistence type="inferred from homology"/>
<evidence type="ECO:0000256" key="11">
    <source>
        <dbReference type="ARBA" id="ARBA00022844"/>
    </source>
</evidence>
<evidence type="ECO:0000256" key="10">
    <source>
        <dbReference type="ARBA" id="ARBA00022804"/>
    </source>
</evidence>
<evidence type="ECO:0000256" key="7">
    <source>
        <dbReference type="ARBA" id="ARBA00022562"/>
    </source>
</evidence>
<evidence type="ECO:0000256" key="3">
    <source>
        <dbReference type="ARBA" id="ARBA00010301"/>
    </source>
</evidence>
<evidence type="ECO:0000256" key="4">
    <source>
        <dbReference type="ARBA" id="ARBA00022431"/>
    </source>
</evidence>
<accession>A0AAU7E2R5</accession>
<keyword evidence="10" id="KW-1161">Viral attachment to host cell</keyword>
<organism evidence="16">
    <name type="scientific">Coleura bat circovirus</name>
    <dbReference type="NCBI Taxonomy" id="3141865"/>
    <lineage>
        <taxon>Viruses</taxon>
        <taxon>Monodnaviria</taxon>
        <taxon>Shotokuvirae</taxon>
        <taxon>Cressdnaviricota</taxon>
        <taxon>Arfiviricetes</taxon>
        <taxon>Cirlivirales</taxon>
        <taxon>Circoviridae</taxon>
        <taxon>Circovirus</taxon>
    </lineage>
</organism>
<dbReference type="InterPro" id="IPR003383">
    <property type="entry name" value="Circovirus_capsid"/>
</dbReference>
<comment type="subcellular location">
    <subcellularLocation>
        <location evidence="1">Host nucleus</location>
    </subcellularLocation>
    <subcellularLocation>
        <location evidence="2">Virion</location>
    </subcellularLocation>
</comment>
<keyword evidence="14" id="KW-1160">Virus entry into host cell</keyword>
<evidence type="ECO:0000256" key="5">
    <source>
        <dbReference type="ARBA" id="ARBA00022524"/>
    </source>
</evidence>
<dbReference type="GO" id="GO:0019062">
    <property type="term" value="P:virion attachment to host cell"/>
    <property type="evidence" value="ECO:0007669"/>
    <property type="project" value="UniProtKB-KW"/>
</dbReference>
<keyword evidence="6" id="KW-0167">Capsid protein</keyword>
<dbReference type="GO" id="GO:0019069">
    <property type="term" value="P:viral capsid assembly"/>
    <property type="evidence" value="ECO:0007669"/>
    <property type="project" value="InterPro"/>
</dbReference>
<reference evidence="16" key="2">
    <citation type="submission" date="2024-02" db="EMBL/GenBank/DDBJ databases">
        <authorList>
            <person name="Hu B."/>
        </authorList>
    </citation>
    <scope>NUCLEOTIDE SEQUENCE</scope>
    <source>
        <strain evidence="16">2A/Kenya/BAT260/2015</strain>
    </source>
</reference>
<dbReference type="EMBL" id="PP711964">
    <property type="protein sequence ID" value="XBH24041.1"/>
    <property type="molecule type" value="Genomic_DNA"/>
</dbReference>
<dbReference type="GO" id="GO:0043657">
    <property type="term" value="C:host cell"/>
    <property type="evidence" value="ECO:0007669"/>
    <property type="project" value="GOC"/>
</dbReference>
<dbReference type="GO" id="GO:0039615">
    <property type="term" value="C:T=1 icosahedral viral capsid"/>
    <property type="evidence" value="ECO:0007669"/>
    <property type="project" value="UniProtKB-KW"/>
</dbReference>
<evidence type="ECO:0000256" key="12">
    <source>
        <dbReference type="ARBA" id="ARBA00022890"/>
    </source>
</evidence>
<keyword evidence="11" id="KW-0946">Virion</keyword>
<keyword evidence="8" id="KW-0945">Host-virus interaction</keyword>
<dbReference type="GO" id="GO:0003677">
    <property type="term" value="F:DNA binding"/>
    <property type="evidence" value="ECO:0007669"/>
    <property type="project" value="UniProtKB-KW"/>
</dbReference>
<protein>
    <submittedName>
        <fullName evidence="16">Capsid protein</fullName>
    </submittedName>
</protein>
<name>A0AAU7E2R5_9CIRC</name>
<keyword evidence="4" id="KW-1140">T=1 icosahedral capsid protein</keyword>
<keyword evidence="12" id="KW-1164">Virus endocytosis by host</keyword>
<dbReference type="InterPro" id="IPR038652">
    <property type="entry name" value="Circovirus_capsid_sf"/>
</dbReference>
<evidence type="ECO:0000256" key="9">
    <source>
        <dbReference type="ARBA" id="ARBA00022595"/>
    </source>
</evidence>
<dbReference type="GO" id="GO:0075509">
    <property type="term" value="P:endocytosis involved in viral entry into host cell"/>
    <property type="evidence" value="ECO:0007669"/>
    <property type="project" value="UniProtKB-KW"/>
</dbReference>
<evidence type="ECO:0000256" key="13">
    <source>
        <dbReference type="ARBA" id="ARBA00023125"/>
    </source>
</evidence>
<keyword evidence="9" id="KW-1162">Viral penetration into host cytoplasm</keyword>
<reference evidence="16" key="1">
    <citation type="journal article" date="2024" name="Microbiome">
        <title>Substantial viral diversity in bats and rodents from East Africa: insights into evolution, recombination, and cocirculation.</title>
        <authorList>
            <person name="Wang D."/>
            <person name="Yang X."/>
            <person name="Ren Z."/>
            <person name="Hu B."/>
            <person name="Zhao H."/>
            <person name="Yang K."/>
            <person name="Shi P."/>
            <person name="Zhang Z."/>
            <person name="Feng Q."/>
            <person name="Nawenja C.V."/>
            <person name="Obanda V."/>
            <person name="Robert K."/>
            <person name="Nalikka B."/>
            <person name="Waruhiu C.N."/>
            <person name="Ochola G.O."/>
            <person name="Onyuok S.O."/>
            <person name="Ochieng H."/>
            <person name="Li B."/>
            <person name="Zhu Y."/>
            <person name="Si H."/>
            <person name="Yin J."/>
            <person name="Kristiansen K."/>
            <person name="Jin X."/>
            <person name="Xu X."/>
            <person name="Xiao M."/>
            <person name="Agwanda B."/>
            <person name="Ommeh S."/>
            <person name="Li J."/>
            <person name="Shi Z.L."/>
        </authorList>
    </citation>
    <scope>NUCLEOTIDE SEQUENCE</scope>
    <source>
        <strain evidence="16">2A/Kenya/BAT260/2015</strain>
    </source>
</reference>
<keyword evidence="7" id="KW-1048">Host nucleus</keyword>
<sequence>MAFRRRTVRPRRFYRRKVGIVKRRRVVRKRLRKRKSNIGNLTCLIRSTSVQQVQNDNQLTLVIKPSLSDFFEANVLKQNFEAFRIHSVSVRVVPHFNISTGGNDCPPYISCPYKTDIDTGALNIDRLLSVDKSKLHHGWRGTTRAFVPAVFSDISYSGDGGSVATANTKINWRPRMEINCSSDKVPHYCGIILFDKGLNPATPKFIRVYQIIVTAKVTFYGQRTLDVKCLN</sequence>
<evidence type="ECO:0000256" key="8">
    <source>
        <dbReference type="ARBA" id="ARBA00022581"/>
    </source>
</evidence>
<comment type="subunit">
    <text evidence="15">Homomultimer. Assembles in the nucleus, presumably in an immature form, then migrates to the cytoplasm once assembled as mature virion. Interacts with Rep; this interaction relocates Rep into the nucleus.</text>
</comment>
<evidence type="ECO:0000256" key="2">
    <source>
        <dbReference type="ARBA" id="ARBA00004328"/>
    </source>
</evidence>
<evidence type="ECO:0000313" key="16">
    <source>
        <dbReference type="EMBL" id="XBH24041.1"/>
    </source>
</evidence>
<dbReference type="Gene3D" id="2.60.120.950">
    <property type="entry name" value="Circovirus capsid protein"/>
    <property type="match status" value="1"/>
</dbReference>
<dbReference type="GO" id="GO:0075732">
    <property type="term" value="P:viral penetration into host nucleus"/>
    <property type="evidence" value="ECO:0007669"/>
    <property type="project" value="UniProtKB-KW"/>
</dbReference>
<evidence type="ECO:0000256" key="14">
    <source>
        <dbReference type="ARBA" id="ARBA00023296"/>
    </source>
</evidence>
<dbReference type="GO" id="GO:0042025">
    <property type="term" value="C:host cell nucleus"/>
    <property type="evidence" value="ECO:0007669"/>
    <property type="project" value="UniProtKB-SubCell"/>
</dbReference>
<dbReference type="Pfam" id="PF02443">
    <property type="entry name" value="Circo_capsid"/>
    <property type="match status" value="1"/>
</dbReference>
<evidence type="ECO:0000256" key="6">
    <source>
        <dbReference type="ARBA" id="ARBA00022561"/>
    </source>
</evidence>
<keyword evidence="5" id="KW-1163">Viral penetration into host nucleus</keyword>